<comment type="caution">
    <text evidence="1">The sequence shown here is derived from an EMBL/GenBank/DDBJ whole genome shotgun (WGS) entry which is preliminary data.</text>
</comment>
<accession>A0A645H4G8</accession>
<sequence length="75" mass="8370">MKIRAKLPNFIPYCNKGLLKYGRLPIKLESILKRATVSSENSTLNPLYLATALKQKKPGIAMVKNKKSSIISLLI</sequence>
<dbReference type="AlphaFoldDB" id="A0A645H4G8"/>
<gene>
    <name evidence="1" type="ORF">SDC9_180402</name>
</gene>
<name>A0A645H4G8_9ZZZZ</name>
<organism evidence="1">
    <name type="scientific">bioreactor metagenome</name>
    <dbReference type="NCBI Taxonomy" id="1076179"/>
    <lineage>
        <taxon>unclassified sequences</taxon>
        <taxon>metagenomes</taxon>
        <taxon>ecological metagenomes</taxon>
    </lineage>
</organism>
<reference evidence="1" key="1">
    <citation type="submission" date="2019-08" db="EMBL/GenBank/DDBJ databases">
        <authorList>
            <person name="Kucharzyk K."/>
            <person name="Murdoch R.W."/>
            <person name="Higgins S."/>
            <person name="Loffler F."/>
        </authorList>
    </citation>
    <scope>NUCLEOTIDE SEQUENCE</scope>
</reference>
<proteinExistence type="predicted"/>
<dbReference type="EMBL" id="VSSQ01085184">
    <property type="protein sequence ID" value="MPN32919.1"/>
    <property type="molecule type" value="Genomic_DNA"/>
</dbReference>
<protein>
    <submittedName>
        <fullName evidence="1">Uncharacterized protein</fullName>
    </submittedName>
</protein>
<evidence type="ECO:0000313" key="1">
    <source>
        <dbReference type="EMBL" id="MPN32919.1"/>
    </source>
</evidence>